<comment type="similarity">
    <text evidence="2">Belongs to the class I-like SAM-binding methyltransferase superfamily. Erg6/SMT family.</text>
</comment>
<evidence type="ECO:0000313" key="5">
    <source>
        <dbReference type="WBParaSite" id="PgR008_g146_t02"/>
    </source>
</evidence>
<name>A0A915AHE2_PARUN</name>
<dbReference type="GO" id="GO:0016126">
    <property type="term" value="P:sterol biosynthetic process"/>
    <property type="evidence" value="ECO:0007669"/>
    <property type="project" value="TreeGrafter"/>
</dbReference>
<sequence>VTRRDQPNIVMSINLTWNFFRLLLHFRRHDLVNFGDEHERLYAEAKRTSDHSAVTSHYYSVMSAVIDDYFNGSFHFVPPNHDRQTLEEALVALHHNVAKCLKLEKGRKCVDIGCGIGTVMKDMASTQADLTGVTIAANEASSGNAHFVESGIKNCRIVEGDCHHMPFEESTFDAAYASGTTRTEVSKFGRCNLHN</sequence>
<keyword evidence="1" id="KW-0808">Transferase</keyword>
<keyword evidence="4" id="KW-1185">Reference proteome</keyword>
<organism evidence="4 5">
    <name type="scientific">Parascaris univalens</name>
    <name type="common">Nematode worm</name>
    <dbReference type="NCBI Taxonomy" id="6257"/>
    <lineage>
        <taxon>Eukaryota</taxon>
        <taxon>Metazoa</taxon>
        <taxon>Ecdysozoa</taxon>
        <taxon>Nematoda</taxon>
        <taxon>Chromadorea</taxon>
        <taxon>Rhabditida</taxon>
        <taxon>Spirurina</taxon>
        <taxon>Ascaridomorpha</taxon>
        <taxon>Ascaridoidea</taxon>
        <taxon>Ascarididae</taxon>
        <taxon>Parascaris</taxon>
    </lineage>
</organism>
<dbReference type="Pfam" id="PF13649">
    <property type="entry name" value="Methyltransf_25"/>
    <property type="match status" value="1"/>
</dbReference>
<dbReference type="Proteomes" id="UP000887569">
    <property type="component" value="Unplaced"/>
</dbReference>
<feature type="domain" description="Methyltransferase" evidence="3">
    <location>
        <begin position="110"/>
        <end position="180"/>
    </location>
</feature>
<dbReference type="PANTHER" id="PTHR44068">
    <property type="entry name" value="ZGC:194242"/>
    <property type="match status" value="1"/>
</dbReference>
<evidence type="ECO:0000256" key="1">
    <source>
        <dbReference type="ARBA" id="ARBA00022679"/>
    </source>
</evidence>
<proteinExistence type="inferred from homology"/>
<dbReference type="WBParaSite" id="PgR008_g146_t02">
    <property type="protein sequence ID" value="PgR008_g146_t02"/>
    <property type="gene ID" value="PgR008_g146"/>
</dbReference>
<dbReference type="PANTHER" id="PTHR44068:SF1">
    <property type="entry name" value="HYPOTHETICAL LOC100005854"/>
    <property type="match status" value="1"/>
</dbReference>
<dbReference type="Gene3D" id="3.40.50.150">
    <property type="entry name" value="Vaccinia Virus protein VP39"/>
    <property type="match status" value="1"/>
</dbReference>
<evidence type="ECO:0000256" key="2">
    <source>
        <dbReference type="ARBA" id="ARBA00038188"/>
    </source>
</evidence>
<accession>A0A915AHE2</accession>
<dbReference type="GO" id="GO:0005783">
    <property type="term" value="C:endoplasmic reticulum"/>
    <property type="evidence" value="ECO:0007669"/>
    <property type="project" value="TreeGrafter"/>
</dbReference>
<reference evidence="5" key="1">
    <citation type="submission" date="2022-11" db="UniProtKB">
        <authorList>
            <consortium name="WormBaseParasite"/>
        </authorList>
    </citation>
    <scope>IDENTIFICATION</scope>
</reference>
<protein>
    <submittedName>
        <fullName evidence="5">SAM-dependent methyltransferase Erg6/SMT-type domain-containing protein</fullName>
    </submittedName>
</protein>
<dbReference type="InterPro" id="IPR050447">
    <property type="entry name" value="Erg6_SMT_methyltransf"/>
</dbReference>
<dbReference type="SUPFAM" id="SSF53335">
    <property type="entry name" value="S-adenosyl-L-methionine-dependent methyltransferases"/>
    <property type="match status" value="1"/>
</dbReference>
<evidence type="ECO:0000313" key="4">
    <source>
        <dbReference type="Proteomes" id="UP000887569"/>
    </source>
</evidence>
<dbReference type="AlphaFoldDB" id="A0A915AHE2"/>
<dbReference type="InterPro" id="IPR041698">
    <property type="entry name" value="Methyltransf_25"/>
</dbReference>
<dbReference type="InterPro" id="IPR029063">
    <property type="entry name" value="SAM-dependent_MTases_sf"/>
</dbReference>
<evidence type="ECO:0000259" key="3">
    <source>
        <dbReference type="Pfam" id="PF13649"/>
    </source>
</evidence>
<dbReference type="GO" id="GO:0003838">
    <property type="term" value="F:sterol 24-C-methyltransferase activity"/>
    <property type="evidence" value="ECO:0007669"/>
    <property type="project" value="TreeGrafter"/>
</dbReference>